<dbReference type="Gene3D" id="3.40.50.300">
    <property type="entry name" value="P-loop containing nucleotide triphosphate hydrolases"/>
    <property type="match status" value="1"/>
</dbReference>
<dbReference type="InterPro" id="IPR037359">
    <property type="entry name" value="NST/OST"/>
</dbReference>
<keyword evidence="2" id="KW-0325">Glycoprotein</keyword>
<keyword evidence="1" id="KW-0808">Transferase</keyword>
<dbReference type="PANTHER" id="PTHR10605:SF56">
    <property type="entry name" value="BIFUNCTIONAL HEPARAN SULFATE N-DEACETYLASE_N-SULFOTRANSFERASE"/>
    <property type="match status" value="1"/>
</dbReference>
<dbReference type="EMBL" id="CP123872">
    <property type="protein sequence ID" value="WND03207.1"/>
    <property type="molecule type" value="Genomic_DNA"/>
</dbReference>
<name>A0AA52EIK9_9PROT</name>
<dbReference type="PANTHER" id="PTHR10605">
    <property type="entry name" value="HEPARAN SULFATE SULFOTRANSFERASE"/>
    <property type="match status" value="1"/>
</dbReference>
<accession>A0AA52EIK9</accession>
<evidence type="ECO:0000313" key="4">
    <source>
        <dbReference type="EMBL" id="WND03207.1"/>
    </source>
</evidence>
<evidence type="ECO:0000313" key="5">
    <source>
        <dbReference type="Proteomes" id="UP001268683"/>
    </source>
</evidence>
<dbReference type="KEGG" id="tmk:QGN29_02345"/>
<evidence type="ECO:0000256" key="2">
    <source>
        <dbReference type="ARBA" id="ARBA00023180"/>
    </source>
</evidence>
<feature type="domain" description="Sulfotransferase" evidence="3">
    <location>
        <begin position="49"/>
        <end position="154"/>
    </location>
</feature>
<reference evidence="4" key="1">
    <citation type="submission" date="2023-04" db="EMBL/GenBank/DDBJ databases">
        <title>Complete genome sequence of Temperatibacter marinus.</title>
        <authorList>
            <person name="Rong J.-C."/>
            <person name="Yi M.-L."/>
            <person name="Zhao Q."/>
        </authorList>
    </citation>
    <scope>NUCLEOTIDE SEQUENCE</scope>
    <source>
        <strain evidence="4">NBRC 110045</strain>
    </source>
</reference>
<dbReference type="SUPFAM" id="SSF52540">
    <property type="entry name" value="P-loop containing nucleoside triphosphate hydrolases"/>
    <property type="match status" value="1"/>
</dbReference>
<dbReference type="InterPro" id="IPR000863">
    <property type="entry name" value="Sulfotransferase_dom"/>
</dbReference>
<organism evidence="4 5">
    <name type="scientific">Temperatibacter marinus</name>
    <dbReference type="NCBI Taxonomy" id="1456591"/>
    <lineage>
        <taxon>Bacteria</taxon>
        <taxon>Pseudomonadati</taxon>
        <taxon>Pseudomonadota</taxon>
        <taxon>Alphaproteobacteria</taxon>
        <taxon>Kordiimonadales</taxon>
        <taxon>Temperatibacteraceae</taxon>
        <taxon>Temperatibacter</taxon>
    </lineage>
</organism>
<dbReference type="GO" id="GO:0008146">
    <property type="term" value="F:sulfotransferase activity"/>
    <property type="evidence" value="ECO:0007669"/>
    <property type="project" value="InterPro"/>
</dbReference>
<protein>
    <submittedName>
        <fullName evidence="4">Sulfotransferase domain-containing protein</fullName>
    </submittedName>
</protein>
<evidence type="ECO:0000256" key="1">
    <source>
        <dbReference type="ARBA" id="ARBA00022679"/>
    </source>
</evidence>
<sequence>MEEGSARSPAAFESHYYKNYRNEKILMDIMPVTAYMPNGLKLMKDKCGDVKILLCMRNPAKRAYSSYNHAVRHLAENRTIQEIIELEKKSSATDLHFTNSTLLNHIWLSRYELFLPFIFETFGQENIYPILYEDYFGVKRNSIIKEICDFLGVGSIDSDAAAFRNKGEDWGYFINRGKVKNKPFCHIGSYSNRTKKTEKVIREPSDQALKFVRTGIASLRKNKAQNASFEGLFESTVRYCEKEIFKRSLPSWND</sequence>
<gene>
    <name evidence="4" type="ORF">QGN29_02345</name>
</gene>
<evidence type="ECO:0000259" key="3">
    <source>
        <dbReference type="Pfam" id="PF00685"/>
    </source>
</evidence>
<dbReference type="InterPro" id="IPR027417">
    <property type="entry name" value="P-loop_NTPase"/>
</dbReference>
<dbReference type="Proteomes" id="UP001268683">
    <property type="component" value="Chromosome"/>
</dbReference>
<dbReference type="Pfam" id="PF00685">
    <property type="entry name" value="Sulfotransfer_1"/>
    <property type="match status" value="1"/>
</dbReference>
<proteinExistence type="predicted"/>
<keyword evidence="5" id="KW-1185">Reference proteome</keyword>
<dbReference type="AlphaFoldDB" id="A0AA52EIK9"/>